<sequence>MSKLKFPKLINDLSAAVIHAWSGCCEDMYETWQALNNGKMMESHTLIMLAGPKMEESTAATWWNKNCNEMKKLTWGEFAQKGSSSFPEFAKVLQRYTINNSILKNHLLFFSHPILCLRISGQQNFAYETMKVDTLIAAMSSTWASLLAEGVVKLLKTASSSIQTPLVIPSLPATSSSSLPTPTLAPTSSLLPFVLLMHTEKEALHAAGGCHHCHKALQTMGWVKHHIDNCPGDPVLSVPPHSVPAVIVAVGPVSFAAAYEEGYKPVAVVMPVV</sequence>
<gene>
    <name evidence="1" type="ORF">MVEN_00177600</name>
</gene>
<organism evidence="1 2">
    <name type="scientific">Mycena venus</name>
    <dbReference type="NCBI Taxonomy" id="2733690"/>
    <lineage>
        <taxon>Eukaryota</taxon>
        <taxon>Fungi</taxon>
        <taxon>Dikarya</taxon>
        <taxon>Basidiomycota</taxon>
        <taxon>Agaricomycotina</taxon>
        <taxon>Agaricomycetes</taxon>
        <taxon>Agaricomycetidae</taxon>
        <taxon>Agaricales</taxon>
        <taxon>Marasmiineae</taxon>
        <taxon>Mycenaceae</taxon>
        <taxon>Mycena</taxon>
    </lineage>
</organism>
<name>A0A8H6YY00_9AGAR</name>
<accession>A0A8H6YY00</accession>
<dbReference type="PROSITE" id="PS51257">
    <property type="entry name" value="PROKAR_LIPOPROTEIN"/>
    <property type="match status" value="1"/>
</dbReference>
<evidence type="ECO:0000313" key="2">
    <source>
        <dbReference type="Proteomes" id="UP000620124"/>
    </source>
</evidence>
<comment type="caution">
    <text evidence="1">The sequence shown here is derived from an EMBL/GenBank/DDBJ whole genome shotgun (WGS) entry which is preliminary data.</text>
</comment>
<dbReference type="OrthoDB" id="4742101at2759"/>
<dbReference type="Proteomes" id="UP000620124">
    <property type="component" value="Unassembled WGS sequence"/>
</dbReference>
<reference evidence="1" key="1">
    <citation type="submission" date="2020-05" db="EMBL/GenBank/DDBJ databases">
        <title>Mycena genomes resolve the evolution of fungal bioluminescence.</title>
        <authorList>
            <person name="Tsai I.J."/>
        </authorList>
    </citation>
    <scope>NUCLEOTIDE SEQUENCE</scope>
    <source>
        <strain evidence="1">CCC161011</strain>
    </source>
</reference>
<keyword evidence="2" id="KW-1185">Reference proteome</keyword>
<dbReference type="AlphaFoldDB" id="A0A8H6YY00"/>
<evidence type="ECO:0000313" key="1">
    <source>
        <dbReference type="EMBL" id="KAF7368543.1"/>
    </source>
</evidence>
<dbReference type="EMBL" id="JACAZI010000002">
    <property type="protein sequence ID" value="KAF7368543.1"/>
    <property type="molecule type" value="Genomic_DNA"/>
</dbReference>
<proteinExistence type="predicted"/>
<protein>
    <submittedName>
        <fullName evidence="1">Uncharacterized protein</fullName>
    </submittedName>
</protein>